<feature type="binding site" evidence="11">
    <location>
        <begin position="79"/>
        <end position="80"/>
    </location>
    <ligand>
        <name>NAD(+)</name>
        <dbReference type="ChEBI" id="CHEBI:57540"/>
    </ligand>
</feature>
<dbReference type="Pfam" id="PF03120">
    <property type="entry name" value="OB_DNA_ligase"/>
    <property type="match status" value="1"/>
</dbReference>
<dbReference type="SUPFAM" id="SSF56091">
    <property type="entry name" value="DNA ligase/mRNA capping enzyme, catalytic domain"/>
    <property type="match status" value="1"/>
</dbReference>
<comment type="function">
    <text evidence="1 11">DNA ligase that catalyzes the formation of phosphodiester linkages between 5'-phosphoryl and 3'-hydroxyl groups in double-stranded DNA using NAD as a coenzyme and as the energy source for the reaction. It is essential for DNA replication and repair of damaged DNA.</text>
</comment>
<dbReference type="Gene3D" id="3.30.470.30">
    <property type="entry name" value="DNA ligase/mRNA capping enzyme"/>
    <property type="match status" value="1"/>
</dbReference>
<dbReference type="AlphaFoldDB" id="A0A7H9CHS1"/>
<dbReference type="GO" id="GO:0046872">
    <property type="term" value="F:metal ion binding"/>
    <property type="evidence" value="ECO:0007669"/>
    <property type="project" value="UniProtKB-KW"/>
</dbReference>
<dbReference type="Gene3D" id="2.40.50.140">
    <property type="entry name" value="Nucleic acid-binding proteins"/>
    <property type="match status" value="1"/>
</dbReference>
<feature type="binding site" evidence="11">
    <location>
        <position position="397"/>
    </location>
    <ligand>
        <name>Zn(2+)</name>
        <dbReference type="ChEBI" id="CHEBI:29105"/>
    </ligand>
</feature>
<keyword evidence="8 11" id="KW-0520">NAD</keyword>
<dbReference type="CDD" id="cd17748">
    <property type="entry name" value="BRCT_DNA_ligase_like"/>
    <property type="match status" value="1"/>
</dbReference>
<dbReference type="InterPro" id="IPR013840">
    <property type="entry name" value="DNAligase_N"/>
</dbReference>
<dbReference type="Pfam" id="PF12826">
    <property type="entry name" value="HHH_2"/>
    <property type="match status" value="1"/>
</dbReference>
<accession>A0A7H9CHS1</accession>
<dbReference type="CDD" id="cd00114">
    <property type="entry name" value="LIGANc"/>
    <property type="match status" value="1"/>
</dbReference>
<dbReference type="InterPro" id="IPR013839">
    <property type="entry name" value="DNAligase_adenylation"/>
</dbReference>
<evidence type="ECO:0000256" key="4">
    <source>
        <dbReference type="ARBA" id="ARBA00022723"/>
    </source>
</evidence>
<evidence type="ECO:0000256" key="1">
    <source>
        <dbReference type="ARBA" id="ARBA00004067"/>
    </source>
</evidence>
<proteinExistence type="inferred from homology"/>
<dbReference type="InterPro" id="IPR036420">
    <property type="entry name" value="BRCT_dom_sf"/>
</dbReference>
<dbReference type="GO" id="GO:0006260">
    <property type="term" value="P:DNA replication"/>
    <property type="evidence" value="ECO:0007669"/>
    <property type="project" value="UniProtKB-KW"/>
</dbReference>
<feature type="binding site" evidence="11">
    <location>
        <begin position="30"/>
        <end position="34"/>
    </location>
    <ligand>
        <name>NAD(+)</name>
        <dbReference type="ChEBI" id="CHEBI:57540"/>
    </ligand>
</feature>
<dbReference type="SMART" id="SM00278">
    <property type="entry name" value="HhH1"/>
    <property type="match status" value="3"/>
</dbReference>
<keyword evidence="3 11" id="KW-0235">DNA replication</keyword>
<protein>
    <recommendedName>
        <fullName evidence="11">DNA ligase</fullName>
        <ecNumber evidence="11">6.5.1.2</ecNumber>
    </recommendedName>
    <alternativeName>
        <fullName evidence="11">Polydeoxyribonucleotide synthase [NAD(+)]</fullName>
    </alternativeName>
</protein>
<dbReference type="FunFam" id="1.10.150.20:FF:000007">
    <property type="entry name" value="DNA ligase"/>
    <property type="match status" value="1"/>
</dbReference>
<keyword evidence="6 11" id="KW-0862">Zinc</keyword>
<feature type="binding site" evidence="11">
    <location>
        <position position="106"/>
    </location>
    <ligand>
        <name>NAD(+)</name>
        <dbReference type="ChEBI" id="CHEBI:57540"/>
    </ligand>
</feature>
<evidence type="ECO:0000313" key="13">
    <source>
        <dbReference type="EMBL" id="QLI05650.1"/>
    </source>
</evidence>
<evidence type="ECO:0000256" key="9">
    <source>
        <dbReference type="ARBA" id="ARBA00023204"/>
    </source>
</evidence>
<dbReference type="EC" id="6.5.1.2" evidence="11"/>
<feature type="binding site" evidence="11">
    <location>
        <position position="394"/>
    </location>
    <ligand>
        <name>Zn(2+)</name>
        <dbReference type="ChEBI" id="CHEBI:29105"/>
    </ligand>
</feature>
<dbReference type="Pfam" id="PF01653">
    <property type="entry name" value="DNA_ligase_aden"/>
    <property type="match status" value="1"/>
</dbReference>
<dbReference type="GO" id="GO:0003911">
    <property type="term" value="F:DNA ligase (NAD+) activity"/>
    <property type="evidence" value="ECO:0007669"/>
    <property type="project" value="UniProtKB-UniRule"/>
</dbReference>
<dbReference type="InterPro" id="IPR003583">
    <property type="entry name" value="Hlx-hairpin-Hlx_DNA-bd_motif"/>
</dbReference>
<keyword evidence="9 11" id="KW-0234">DNA repair</keyword>
<comment type="catalytic activity">
    <reaction evidence="10 11">
        <text>NAD(+) + (deoxyribonucleotide)n-3'-hydroxyl + 5'-phospho-(deoxyribonucleotide)m = (deoxyribonucleotide)n+m + AMP + beta-nicotinamide D-nucleotide.</text>
        <dbReference type="EC" id="6.5.1.2"/>
    </reaction>
</comment>
<gene>
    <name evidence="11 13" type="primary">ligA</name>
    <name evidence="13" type="ORF">CINF_1160</name>
</gene>
<feature type="domain" description="BRCT" evidence="12">
    <location>
        <begin position="568"/>
        <end position="648"/>
    </location>
</feature>
<feature type="binding site" evidence="11">
    <location>
        <position position="410"/>
    </location>
    <ligand>
        <name>Zn(2+)</name>
        <dbReference type="ChEBI" id="CHEBI:29105"/>
    </ligand>
</feature>
<keyword evidence="14" id="KW-1185">Reference proteome</keyword>
<feature type="binding site" evidence="11">
    <location>
        <position position="302"/>
    </location>
    <ligand>
        <name>NAD(+)</name>
        <dbReference type="ChEBI" id="CHEBI:57540"/>
    </ligand>
</feature>
<dbReference type="SUPFAM" id="SSF52113">
    <property type="entry name" value="BRCT domain"/>
    <property type="match status" value="1"/>
</dbReference>
<evidence type="ECO:0000313" key="14">
    <source>
        <dbReference type="Proteomes" id="UP000509414"/>
    </source>
</evidence>
<keyword evidence="5 11" id="KW-0227">DNA damage</keyword>
<name>A0A7H9CHS1_9BACT</name>
<feature type="binding site" evidence="11">
    <location>
        <position position="163"/>
    </location>
    <ligand>
        <name>NAD(+)</name>
        <dbReference type="ChEBI" id="CHEBI:57540"/>
    </ligand>
</feature>
<dbReference type="Gene3D" id="1.10.150.20">
    <property type="entry name" value="5' to 3' exonuclease, C-terminal subdomain"/>
    <property type="match status" value="2"/>
</dbReference>
<dbReference type="InterPro" id="IPR018239">
    <property type="entry name" value="DNA_ligase_AS"/>
</dbReference>
<evidence type="ECO:0000256" key="8">
    <source>
        <dbReference type="ARBA" id="ARBA00023027"/>
    </source>
</evidence>
<organism evidence="13 14">
    <name type="scientific">Candidatus Campylobacter infans</name>
    <dbReference type="NCBI Taxonomy" id="2561898"/>
    <lineage>
        <taxon>Bacteria</taxon>
        <taxon>Pseudomonadati</taxon>
        <taxon>Campylobacterota</taxon>
        <taxon>Epsilonproteobacteria</taxon>
        <taxon>Campylobacterales</taxon>
        <taxon>Campylobacteraceae</taxon>
        <taxon>Campylobacter</taxon>
    </lineage>
</organism>
<dbReference type="SUPFAM" id="SSF50249">
    <property type="entry name" value="Nucleic acid-binding proteins"/>
    <property type="match status" value="1"/>
</dbReference>
<keyword evidence="4 11" id="KW-0479">Metal-binding</keyword>
<evidence type="ECO:0000256" key="7">
    <source>
        <dbReference type="ARBA" id="ARBA00022842"/>
    </source>
</evidence>
<feature type="binding site" evidence="11">
    <location>
        <position position="129"/>
    </location>
    <ligand>
        <name>NAD(+)</name>
        <dbReference type="ChEBI" id="CHEBI:57540"/>
    </ligand>
</feature>
<dbReference type="NCBIfam" id="NF005932">
    <property type="entry name" value="PRK07956.1"/>
    <property type="match status" value="1"/>
</dbReference>
<dbReference type="GO" id="GO:0003677">
    <property type="term" value="F:DNA binding"/>
    <property type="evidence" value="ECO:0007669"/>
    <property type="project" value="InterPro"/>
</dbReference>
<feature type="active site" description="N6-AMP-lysine intermediate" evidence="11">
    <location>
        <position position="108"/>
    </location>
</feature>
<evidence type="ECO:0000256" key="3">
    <source>
        <dbReference type="ARBA" id="ARBA00022705"/>
    </source>
</evidence>
<dbReference type="InterPro" id="IPR041663">
    <property type="entry name" value="DisA/LigA_HHH"/>
</dbReference>
<evidence type="ECO:0000256" key="10">
    <source>
        <dbReference type="ARBA" id="ARBA00034005"/>
    </source>
</evidence>
<dbReference type="Gene3D" id="1.10.287.610">
    <property type="entry name" value="Helix hairpin bin"/>
    <property type="match status" value="1"/>
</dbReference>
<feature type="binding site" evidence="11">
    <location>
        <position position="415"/>
    </location>
    <ligand>
        <name>Zn(2+)</name>
        <dbReference type="ChEBI" id="CHEBI:29105"/>
    </ligand>
</feature>
<dbReference type="SMART" id="SM00292">
    <property type="entry name" value="BRCT"/>
    <property type="match status" value="1"/>
</dbReference>
<dbReference type="Gene3D" id="3.40.50.10190">
    <property type="entry name" value="BRCT domain"/>
    <property type="match status" value="1"/>
</dbReference>
<dbReference type="GO" id="GO:0006281">
    <property type="term" value="P:DNA repair"/>
    <property type="evidence" value="ECO:0007669"/>
    <property type="project" value="UniProtKB-KW"/>
</dbReference>
<dbReference type="Pfam" id="PF00533">
    <property type="entry name" value="BRCT"/>
    <property type="match status" value="1"/>
</dbReference>
<dbReference type="InterPro" id="IPR001679">
    <property type="entry name" value="DNA_ligase"/>
</dbReference>
<evidence type="ECO:0000256" key="5">
    <source>
        <dbReference type="ARBA" id="ARBA00022763"/>
    </source>
</evidence>
<dbReference type="HAMAP" id="MF_01588">
    <property type="entry name" value="DNA_ligase_A"/>
    <property type="match status" value="1"/>
</dbReference>
<dbReference type="PROSITE" id="PS01055">
    <property type="entry name" value="DNA_LIGASE_N1"/>
    <property type="match status" value="1"/>
</dbReference>
<dbReference type="KEGG" id="cinf:CINF_1160"/>
<dbReference type="Proteomes" id="UP000509414">
    <property type="component" value="Chromosome"/>
</dbReference>
<dbReference type="SMART" id="SM00532">
    <property type="entry name" value="LIGANc"/>
    <property type="match status" value="1"/>
</dbReference>
<dbReference type="PIRSF" id="PIRSF001604">
    <property type="entry name" value="LigA"/>
    <property type="match status" value="1"/>
</dbReference>
<evidence type="ECO:0000256" key="6">
    <source>
        <dbReference type="ARBA" id="ARBA00022833"/>
    </source>
</evidence>
<comment type="cofactor">
    <cofactor evidence="11">
        <name>Mg(2+)</name>
        <dbReference type="ChEBI" id="CHEBI:18420"/>
    </cofactor>
    <cofactor evidence="11">
        <name>Mn(2+)</name>
        <dbReference type="ChEBI" id="CHEBI:29035"/>
    </cofactor>
</comment>
<keyword evidence="7 11" id="KW-0460">Magnesium</keyword>
<dbReference type="InterPro" id="IPR004150">
    <property type="entry name" value="NAD_DNA_ligase_OB"/>
</dbReference>
<evidence type="ECO:0000256" key="2">
    <source>
        <dbReference type="ARBA" id="ARBA00022598"/>
    </source>
</evidence>
<dbReference type="SUPFAM" id="SSF47781">
    <property type="entry name" value="RuvA domain 2-like"/>
    <property type="match status" value="1"/>
</dbReference>
<dbReference type="InterPro" id="IPR012340">
    <property type="entry name" value="NA-bd_OB-fold"/>
</dbReference>
<dbReference type="NCBIfam" id="TIGR00575">
    <property type="entry name" value="dnlj"/>
    <property type="match status" value="1"/>
</dbReference>
<reference evidence="13 14" key="1">
    <citation type="submission" date="2020-02" db="EMBL/GenBank/DDBJ databases">
        <title>Complete genome sequence of the novel Campylobacter species Candidatus Campylobacter infans.</title>
        <authorList>
            <person name="Duim B."/>
            <person name="Zomer A."/>
            <person name="van der Graaf L."/>
            <person name="Wagenaar J."/>
        </authorList>
    </citation>
    <scope>NUCLEOTIDE SEQUENCE [LARGE SCALE GENOMIC DNA]</scope>
    <source>
        <strain evidence="13 14">19S00001</strain>
    </source>
</reference>
<dbReference type="PROSITE" id="PS50172">
    <property type="entry name" value="BRCT"/>
    <property type="match status" value="1"/>
</dbReference>
<dbReference type="EMBL" id="CP049075">
    <property type="protein sequence ID" value="QLI05650.1"/>
    <property type="molecule type" value="Genomic_DNA"/>
</dbReference>
<evidence type="ECO:0000259" key="12">
    <source>
        <dbReference type="PROSITE" id="PS50172"/>
    </source>
</evidence>
<dbReference type="InterPro" id="IPR001357">
    <property type="entry name" value="BRCT_dom"/>
</dbReference>
<keyword evidence="11" id="KW-0464">Manganese</keyword>
<comment type="caution">
    <text evidence="11">Lacks conserved residue(s) required for the propagation of feature annotation.</text>
</comment>
<keyword evidence="2 11" id="KW-0436">Ligase</keyword>
<evidence type="ECO:0000256" key="11">
    <source>
        <dbReference type="HAMAP-Rule" id="MF_01588"/>
    </source>
</evidence>
<dbReference type="RefSeq" id="WP_179974845.1">
    <property type="nucleotide sequence ID" value="NZ_CP049075.1"/>
</dbReference>
<sequence length="648" mass="73039">MNEKQYQNAIKILNEWAHAYYTLDKPIASDAEYDELYRQILNYEAKNPLLIASNSPSRRVGAEILKGFEKMAHIKALWSMEDIFDQNELKEWLERGNKQNLELYIEPKFDGASLNLLYENGQLFSAITRGDGKIGENVTQNARTITSIPLTIPYKERIEIRGEVLITKSDFNAINQELTKQGKQTLANPRNAAAGSLRQLDSAITRSRRLKFYPWGVGENNLKFTKHNQIMEFIHSLGFLQDEFCVLCVGLENAQNAYNELLRRRESASILMDGMVLRLNDVSQEEKFGYTVKFPRFMVAYKFPALEKSTIILDVVWQVGRTGALTPKAICQSVNIDGANVQHATLHNYDEICRLGVKIGDVVSIIRSGDVIPKITGVLRPGKEQKEIIKPKFCPQCDSKLFDDGAILKCQNLACKARVLNNMIYFASKKCMNIDGLSSATIRLFYELGLIKNISDLYRLKQSDLENLEGFKDKKIANLLNAIAASKTPSLERFIASLGIELIGEVAAKKIAQHQKQNWRNASYDELISIDGFGENMAKSYLEFMRINREKIDELLSFITPKIQTQTPQTSQISNKTFVLTGTLSAPRQSFKERIEALGGRVSSAISSNTDFLLCGQNAGSKLNKAKELGVEILNEAQFNALITQNNE</sequence>
<comment type="similarity">
    <text evidence="11">Belongs to the NAD-dependent DNA ligase family. LigA subfamily.</text>
</comment>
<dbReference type="InterPro" id="IPR010994">
    <property type="entry name" value="RuvA_2-like"/>
</dbReference>